<reference evidence="8 9" key="1">
    <citation type="submission" date="2020-05" db="EMBL/GenBank/DDBJ databases">
        <title>Complete genome sequence of Gemmatimonas greenlandica TET16.</title>
        <authorList>
            <person name="Zeng Y."/>
        </authorList>
    </citation>
    <scope>NUCLEOTIDE SEQUENCE [LARGE SCALE GENOMIC DNA]</scope>
    <source>
        <strain evidence="8 9">TET16</strain>
    </source>
</reference>
<dbReference type="InterPro" id="IPR001174">
    <property type="entry name" value="HddA/FKP"/>
</dbReference>
<dbReference type="Gene3D" id="3.30.230.120">
    <property type="match status" value="1"/>
</dbReference>
<dbReference type="PANTHER" id="PTHR32463:SF0">
    <property type="entry name" value="L-FUCOSE KINASE"/>
    <property type="match status" value="1"/>
</dbReference>
<dbReference type="PANTHER" id="PTHR32463">
    <property type="entry name" value="L-FUCOSE KINASE"/>
    <property type="match status" value="1"/>
</dbReference>
<keyword evidence="1" id="KW-0808">Transferase</keyword>
<evidence type="ECO:0008006" key="10">
    <source>
        <dbReference type="Google" id="ProtNLM"/>
    </source>
</evidence>
<dbReference type="InterPro" id="IPR013750">
    <property type="entry name" value="GHMP_kinase_C_dom"/>
</dbReference>
<dbReference type="SUPFAM" id="SSF54211">
    <property type="entry name" value="Ribosomal protein S5 domain 2-like"/>
    <property type="match status" value="1"/>
</dbReference>
<dbReference type="PIRSF" id="PIRSF036406">
    <property type="entry name" value="Hept_kin"/>
    <property type="match status" value="1"/>
</dbReference>
<dbReference type="Pfam" id="PF00288">
    <property type="entry name" value="GHMP_kinases_N"/>
    <property type="match status" value="1"/>
</dbReference>
<keyword evidence="3" id="KW-0418">Kinase</keyword>
<protein>
    <recommendedName>
        <fullName evidence="10">GHMP kinase</fullName>
    </recommendedName>
</protein>
<proteinExistence type="inferred from homology"/>
<comment type="similarity">
    <text evidence="5">Belongs to the GHMP kinase family.</text>
</comment>
<dbReference type="SUPFAM" id="SSF55060">
    <property type="entry name" value="GHMP Kinase, C-terminal domain"/>
    <property type="match status" value="1"/>
</dbReference>
<name>A0A6M4ITX7_9BACT</name>
<dbReference type="InterPro" id="IPR006204">
    <property type="entry name" value="GHMP_kinase_N_dom"/>
</dbReference>
<dbReference type="Proteomes" id="UP000500938">
    <property type="component" value="Chromosome"/>
</dbReference>
<dbReference type="KEGG" id="ggr:HKW67_12705"/>
<organism evidence="8 9">
    <name type="scientific">Gemmatimonas groenlandica</name>
    <dbReference type="NCBI Taxonomy" id="2732249"/>
    <lineage>
        <taxon>Bacteria</taxon>
        <taxon>Pseudomonadati</taxon>
        <taxon>Gemmatimonadota</taxon>
        <taxon>Gemmatimonadia</taxon>
        <taxon>Gemmatimonadales</taxon>
        <taxon>Gemmatimonadaceae</taxon>
        <taxon>Gemmatimonas</taxon>
    </lineage>
</organism>
<dbReference type="InterPro" id="IPR036554">
    <property type="entry name" value="GHMP_kinase_C_sf"/>
</dbReference>
<evidence type="ECO:0000313" key="9">
    <source>
        <dbReference type="Proteomes" id="UP000500938"/>
    </source>
</evidence>
<evidence type="ECO:0000313" key="8">
    <source>
        <dbReference type="EMBL" id="QJR36302.1"/>
    </source>
</evidence>
<dbReference type="Pfam" id="PF08544">
    <property type="entry name" value="GHMP_kinases_C"/>
    <property type="match status" value="1"/>
</dbReference>
<evidence type="ECO:0000256" key="1">
    <source>
        <dbReference type="ARBA" id="ARBA00022679"/>
    </source>
</evidence>
<evidence type="ECO:0000256" key="4">
    <source>
        <dbReference type="ARBA" id="ARBA00022840"/>
    </source>
</evidence>
<dbReference type="InterPro" id="IPR052203">
    <property type="entry name" value="GHMP_Kinase-Related"/>
</dbReference>
<dbReference type="AlphaFoldDB" id="A0A6M4ITX7"/>
<dbReference type="InterPro" id="IPR020568">
    <property type="entry name" value="Ribosomal_Su5_D2-typ_SF"/>
</dbReference>
<sequence length="315" mass="32716">MFVASAPSRLDFGGGWTDVPPYPEERGGFVCNLAIERRVRVSLRPSVAERDRLPLVEAACRRAGYAGHAAMQSDFPIGAGLGGSSAAGVALAAALAAAQDREVTPAAIAEWSRALEVEEMGIAGGRQDHYAAAYGGALGLTFGTAVSGDAVEVEAIPLSAAGRTALEARITLVYTGESRISGDTITAVLDAYRNRTPRVMEALDRMAVLARGMRSALHAADVTTLGALVDEHWIHQRALHPRITTERIDALEQAARAAGAQGLKALGASGGGCVMIISAASDAARVVEAVAPFGEVLPWRIATTGVEVSRLPPDA</sequence>
<evidence type="ECO:0000256" key="2">
    <source>
        <dbReference type="ARBA" id="ARBA00022741"/>
    </source>
</evidence>
<feature type="domain" description="GHMP kinase N-terminal" evidence="6">
    <location>
        <begin position="58"/>
        <end position="136"/>
    </location>
</feature>
<dbReference type="RefSeq" id="WP_171225735.1">
    <property type="nucleotide sequence ID" value="NZ_CP053085.1"/>
</dbReference>
<accession>A0A6M4ITX7</accession>
<dbReference type="GO" id="GO:0050201">
    <property type="term" value="F:fucokinase activity"/>
    <property type="evidence" value="ECO:0007669"/>
    <property type="project" value="TreeGrafter"/>
</dbReference>
<keyword evidence="9" id="KW-1185">Reference proteome</keyword>
<dbReference type="InterPro" id="IPR014606">
    <property type="entry name" value="Heptose_7-P_kinase"/>
</dbReference>
<feature type="domain" description="GHMP kinase C-terminal" evidence="7">
    <location>
        <begin position="213"/>
        <end position="290"/>
    </location>
</feature>
<dbReference type="PRINTS" id="PR00960">
    <property type="entry name" value="LMBPPROTEIN"/>
</dbReference>
<dbReference type="GO" id="GO:0042352">
    <property type="term" value="P:GDP-L-fucose salvage"/>
    <property type="evidence" value="ECO:0007669"/>
    <property type="project" value="TreeGrafter"/>
</dbReference>
<dbReference type="EMBL" id="CP053085">
    <property type="protein sequence ID" value="QJR36302.1"/>
    <property type="molecule type" value="Genomic_DNA"/>
</dbReference>
<evidence type="ECO:0000256" key="3">
    <source>
        <dbReference type="ARBA" id="ARBA00022777"/>
    </source>
</evidence>
<keyword evidence="4" id="KW-0067">ATP-binding</keyword>
<keyword evidence="2" id="KW-0547">Nucleotide-binding</keyword>
<evidence type="ECO:0000259" key="6">
    <source>
        <dbReference type="Pfam" id="PF00288"/>
    </source>
</evidence>
<evidence type="ECO:0000256" key="5">
    <source>
        <dbReference type="ARBA" id="ARBA00038121"/>
    </source>
</evidence>
<dbReference type="GO" id="GO:0005524">
    <property type="term" value="F:ATP binding"/>
    <property type="evidence" value="ECO:0007669"/>
    <property type="project" value="UniProtKB-KW"/>
</dbReference>
<evidence type="ECO:0000259" key="7">
    <source>
        <dbReference type="Pfam" id="PF08544"/>
    </source>
</evidence>
<gene>
    <name evidence="8" type="ORF">HKW67_12705</name>
</gene>